<keyword evidence="2" id="KW-1185">Reference proteome</keyword>
<name>A0A0B0PH20_GOSAR</name>
<gene>
    <name evidence="1" type="ORF">F383_04878</name>
</gene>
<accession>A0A0B0PH20</accession>
<proteinExistence type="predicted"/>
<reference evidence="2" key="1">
    <citation type="submission" date="2014-09" db="EMBL/GenBank/DDBJ databases">
        <authorList>
            <person name="Mudge J."/>
            <person name="Ramaraj T."/>
            <person name="Lindquist I.E."/>
            <person name="Bharti A.K."/>
            <person name="Sundararajan A."/>
            <person name="Cameron C.T."/>
            <person name="Woodward J.E."/>
            <person name="May G.D."/>
            <person name="Brubaker C."/>
            <person name="Broadhvest J."/>
            <person name="Wilkins T.A."/>
        </authorList>
    </citation>
    <scope>NUCLEOTIDE SEQUENCE</scope>
    <source>
        <strain evidence="2">cv. AKA8401</strain>
    </source>
</reference>
<organism evidence="1 2">
    <name type="scientific">Gossypium arboreum</name>
    <name type="common">Tree cotton</name>
    <name type="synonym">Gossypium nanking</name>
    <dbReference type="NCBI Taxonomy" id="29729"/>
    <lineage>
        <taxon>Eukaryota</taxon>
        <taxon>Viridiplantae</taxon>
        <taxon>Streptophyta</taxon>
        <taxon>Embryophyta</taxon>
        <taxon>Tracheophyta</taxon>
        <taxon>Spermatophyta</taxon>
        <taxon>Magnoliopsida</taxon>
        <taxon>eudicotyledons</taxon>
        <taxon>Gunneridae</taxon>
        <taxon>Pentapetalae</taxon>
        <taxon>rosids</taxon>
        <taxon>malvids</taxon>
        <taxon>Malvales</taxon>
        <taxon>Malvaceae</taxon>
        <taxon>Malvoideae</taxon>
        <taxon>Gossypium</taxon>
    </lineage>
</organism>
<sequence>MPTSQTGSYIDHNYDTNVPDMVLLEITYRCQRPRRGLTREHI</sequence>
<evidence type="ECO:0000313" key="1">
    <source>
        <dbReference type="EMBL" id="KHG23744.1"/>
    </source>
</evidence>
<dbReference type="AlphaFoldDB" id="A0A0B0PH20"/>
<protein>
    <submittedName>
        <fullName evidence="1">Uncharacterized protein</fullName>
    </submittedName>
</protein>
<evidence type="ECO:0000313" key="2">
    <source>
        <dbReference type="Proteomes" id="UP000032142"/>
    </source>
</evidence>
<dbReference type="EMBL" id="KN426165">
    <property type="protein sequence ID" value="KHG23744.1"/>
    <property type="molecule type" value="Genomic_DNA"/>
</dbReference>
<dbReference type="Proteomes" id="UP000032142">
    <property type="component" value="Unassembled WGS sequence"/>
</dbReference>